<evidence type="ECO:0008006" key="4">
    <source>
        <dbReference type="Google" id="ProtNLM"/>
    </source>
</evidence>
<evidence type="ECO:0000313" key="2">
    <source>
        <dbReference type="EMBL" id="SFK23403.1"/>
    </source>
</evidence>
<name>A0A1I3XVA0_9PROT</name>
<sequence>MPTASSGRRRDPAPAERAPEATPPAARSRPAPAPEPRPALRRVDARIEPGLESLAEPVMAPRGKLSGADPWAAHAAMAGLEGAGSPVPARNAATTPPPRATPLIRPEPSPRQAPPAAPVVAPGAASLAAPPPAAPPAEPPAAPPRHRLPWSRAPKPAEAAADRLRALGGKAGLAPSSEPAPPEPAPGQAPAPATPRAAGGADLPLRPLLEGFGALVALLLLDLVMRGNGFGGWPVSPFALPVLYVAARHGLVPGVAVALTAGLLRIGIALSSEAWTANAWVEPLAWPCAAALVGFFTDRARQRAEAADQAAAGALLDRAAIAESNDRLAARALELDARLGARLQAATAVFEASRALGHGTEGVIRGATGLLRAATGCTACSFWLAEDHTLHLVASEGWPADAALSHHFLRGPLVDAMERGRGALVVTRPADRLALAGEGILAAPVLSPWDGLVLGMVKVEDIGFAELALDTVAALEAAAGWLGAALADARAREAADAAAAAAGGALPGGGMMVAGDDAARAVAAMATLARRVGFDLALLSAQIPAGPRAAAALEATRAAMAETFRGSDVLVEARLDERRLSVLLPAAGLGGAEIAAARLRALLAERAPAATAQVIVGVALLNQAGAPRG</sequence>
<evidence type="ECO:0000313" key="3">
    <source>
        <dbReference type="Proteomes" id="UP000199473"/>
    </source>
</evidence>
<dbReference type="EMBL" id="FOSQ01000001">
    <property type="protein sequence ID" value="SFK23403.1"/>
    <property type="molecule type" value="Genomic_DNA"/>
</dbReference>
<dbReference type="SUPFAM" id="SSF55781">
    <property type="entry name" value="GAF domain-like"/>
    <property type="match status" value="1"/>
</dbReference>
<keyword evidence="3" id="KW-1185">Reference proteome</keyword>
<feature type="compositionally biased region" description="Low complexity" evidence="1">
    <location>
        <begin position="72"/>
        <end position="94"/>
    </location>
</feature>
<dbReference type="Gene3D" id="3.30.450.40">
    <property type="match status" value="1"/>
</dbReference>
<feature type="compositionally biased region" description="Pro residues" evidence="1">
    <location>
        <begin position="178"/>
        <end position="193"/>
    </location>
</feature>
<reference evidence="2 3" key="1">
    <citation type="submission" date="2016-10" db="EMBL/GenBank/DDBJ databases">
        <authorList>
            <person name="de Groot N.N."/>
        </authorList>
    </citation>
    <scope>NUCLEOTIDE SEQUENCE [LARGE SCALE GENOMIC DNA]</scope>
    <source>
        <strain evidence="2 3">DSM 19981</strain>
    </source>
</reference>
<dbReference type="AlphaFoldDB" id="A0A1I3XVA0"/>
<feature type="compositionally biased region" description="Pro residues" evidence="1">
    <location>
        <begin position="129"/>
        <end position="143"/>
    </location>
</feature>
<proteinExistence type="predicted"/>
<gene>
    <name evidence="2" type="ORF">SAMN02745775_101683</name>
</gene>
<feature type="compositionally biased region" description="Pro residues" evidence="1">
    <location>
        <begin position="95"/>
        <end position="117"/>
    </location>
</feature>
<feature type="region of interest" description="Disordered" evidence="1">
    <location>
        <begin position="1"/>
        <end position="198"/>
    </location>
</feature>
<organism evidence="2 3">
    <name type="scientific">Falsiroseomonas stagni DSM 19981</name>
    <dbReference type="NCBI Taxonomy" id="1123062"/>
    <lineage>
        <taxon>Bacteria</taxon>
        <taxon>Pseudomonadati</taxon>
        <taxon>Pseudomonadota</taxon>
        <taxon>Alphaproteobacteria</taxon>
        <taxon>Acetobacterales</taxon>
        <taxon>Roseomonadaceae</taxon>
        <taxon>Falsiroseomonas</taxon>
    </lineage>
</organism>
<dbReference type="Proteomes" id="UP000199473">
    <property type="component" value="Unassembled WGS sequence"/>
</dbReference>
<evidence type="ECO:0000256" key="1">
    <source>
        <dbReference type="SAM" id="MobiDB-lite"/>
    </source>
</evidence>
<dbReference type="InterPro" id="IPR029016">
    <property type="entry name" value="GAF-like_dom_sf"/>
</dbReference>
<dbReference type="STRING" id="1123062.SAMN02745775_101683"/>
<feature type="compositionally biased region" description="Low complexity" evidence="1">
    <location>
        <begin position="118"/>
        <end position="128"/>
    </location>
</feature>
<protein>
    <recommendedName>
        <fullName evidence="4">GAF domain-containing protein</fullName>
    </recommendedName>
</protein>
<accession>A0A1I3XVA0</accession>
<feature type="compositionally biased region" description="Basic and acidic residues" evidence="1">
    <location>
        <begin position="8"/>
        <end position="19"/>
    </location>
</feature>